<dbReference type="EMBL" id="ML986902">
    <property type="protein sequence ID" value="KAF2257617.1"/>
    <property type="molecule type" value="Genomic_DNA"/>
</dbReference>
<proteinExistence type="predicted"/>
<sequence length="185" mass="19778">MSCGGGEGRWLSVCVLYLHLLLALGAGVCVTWGSFPSSLGAVIMHAHGPPNQSPPKLRRTLQVEWTRGNASTTDLNHLHHANYLRLLPGQTMSIASFTMDEHDTARSGLLVVAPLPTYSIESFASFTCHAATPPTGAMSYFGPRRSSRTPASAAERLASLNSKAPCSEQDNRHSAAYSRGVAECL</sequence>
<reference evidence="3" key="1">
    <citation type="journal article" date="2020" name="Stud. Mycol.">
        <title>101 Dothideomycetes genomes: A test case for predicting lifestyles and emergence of pathogens.</title>
        <authorList>
            <person name="Haridas S."/>
            <person name="Albert R."/>
            <person name="Binder M."/>
            <person name="Bloem J."/>
            <person name="LaButti K."/>
            <person name="Salamov A."/>
            <person name="Andreopoulos B."/>
            <person name="Baker S."/>
            <person name="Barry K."/>
            <person name="Bills G."/>
            <person name="Bluhm B."/>
            <person name="Cannon C."/>
            <person name="Castanera R."/>
            <person name="Culley D."/>
            <person name="Daum C."/>
            <person name="Ezra D."/>
            <person name="Gonzalez J."/>
            <person name="Henrissat B."/>
            <person name="Kuo A."/>
            <person name="Liang C."/>
            <person name="Lipzen A."/>
            <person name="Lutzoni F."/>
            <person name="Magnuson J."/>
            <person name="Mondo S."/>
            <person name="Nolan M."/>
            <person name="Ohm R."/>
            <person name="Pangilinan J."/>
            <person name="Park H.-J."/>
            <person name="Ramirez L."/>
            <person name="Alfaro M."/>
            <person name="Sun H."/>
            <person name="Tritt A."/>
            <person name="Yoshinaga Y."/>
            <person name="Zwiers L.-H."/>
            <person name="Turgeon B."/>
            <person name="Goodwin S."/>
            <person name="Spatafora J."/>
            <person name="Crous P."/>
            <person name="Grigoriev I."/>
        </authorList>
    </citation>
    <scope>NUCLEOTIDE SEQUENCE [LARGE SCALE GENOMIC DNA]</scope>
    <source>
        <strain evidence="3">CBS 304.66</strain>
    </source>
</reference>
<protein>
    <submittedName>
        <fullName evidence="2">Uncharacterized protein</fullName>
    </submittedName>
</protein>
<dbReference type="AlphaFoldDB" id="A0A9P4JVC2"/>
<gene>
    <name evidence="2" type="ORF">CC78DRAFT_588256</name>
</gene>
<feature type="chain" id="PRO_5040189419" evidence="1">
    <location>
        <begin position="26"/>
        <end position="185"/>
    </location>
</feature>
<evidence type="ECO:0000313" key="2">
    <source>
        <dbReference type="EMBL" id="KAF2257617.1"/>
    </source>
</evidence>
<accession>A0A9P4JVC2</accession>
<keyword evidence="3" id="KW-1185">Reference proteome</keyword>
<name>A0A9P4JVC2_9PLEO</name>
<keyword evidence="1" id="KW-0732">Signal</keyword>
<organism evidence="2 3">
    <name type="scientific">Lojkania enalia</name>
    <dbReference type="NCBI Taxonomy" id="147567"/>
    <lineage>
        <taxon>Eukaryota</taxon>
        <taxon>Fungi</taxon>
        <taxon>Dikarya</taxon>
        <taxon>Ascomycota</taxon>
        <taxon>Pezizomycotina</taxon>
        <taxon>Dothideomycetes</taxon>
        <taxon>Pleosporomycetidae</taxon>
        <taxon>Pleosporales</taxon>
        <taxon>Pleosporales incertae sedis</taxon>
        <taxon>Lojkania</taxon>
    </lineage>
</organism>
<feature type="signal peptide" evidence="1">
    <location>
        <begin position="1"/>
        <end position="25"/>
    </location>
</feature>
<evidence type="ECO:0000256" key="1">
    <source>
        <dbReference type="SAM" id="SignalP"/>
    </source>
</evidence>
<dbReference type="Proteomes" id="UP000800093">
    <property type="component" value="Unassembled WGS sequence"/>
</dbReference>
<evidence type="ECO:0000313" key="3">
    <source>
        <dbReference type="Proteomes" id="UP000800093"/>
    </source>
</evidence>
<comment type="caution">
    <text evidence="2">The sequence shown here is derived from an EMBL/GenBank/DDBJ whole genome shotgun (WGS) entry which is preliminary data.</text>
</comment>